<dbReference type="SUPFAM" id="SSF52172">
    <property type="entry name" value="CheY-like"/>
    <property type="match status" value="1"/>
</dbReference>
<proteinExistence type="predicted"/>
<evidence type="ECO:0000313" key="2">
    <source>
        <dbReference type="Proteomes" id="UP000541058"/>
    </source>
</evidence>
<name>A0A7X8C5R5_9LACT</name>
<sequence>MIFKVINIEDDPIKHGDIMMALKKCGVTQISVESKGEDGVNKIEMAIGEGEPYNLLVLDMQFPINGQYEKKAGKIVIEQLQKKEIHIPIIVCSSIRYDIPGIVGCIHYNEANDLYSDMRDLIEKAKQNINI</sequence>
<dbReference type="Proteomes" id="UP000541058">
    <property type="component" value="Unassembled WGS sequence"/>
</dbReference>
<protein>
    <submittedName>
        <fullName evidence="1">Response regulator</fullName>
    </submittedName>
</protein>
<organism evidence="1 2">
    <name type="scientific">Globicatella sulfidifaciens</name>
    <dbReference type="NCBI Taxonomy" id="136093"/>
    <lineage>
        <taxon>Bacteria</taxon>
        <taxon>Bacillati</taxon>
        <taxon>Bacillota</taxon>
        <taxon>Bacilli</taxon>
        <taxon>Lactobacillales</taxon>
        <taxon>Aerococcaceae</taxon>
        <taxon>Globicatella</taxon>
    </lineage>
</organism>
<dbReference type="EMBL" id="JAAYSM010000395">
    <property type="protein sequence ID" value="NLJ19388.1"/>
    <property type="molecule type" value="Genomic_DNA"/>
</dbReference>
<reference evidence="1 2" key="1">
    <citation type="journal article" date="2020" name="Biotechnol. Biofuels">
        <title>New insights from the biogas microbiome by comprehensive genome-resolved metagenomics of nearly 1600 species originating from multiple anaerobic digesters.</title>
        <authorList>
            <person name="Campanaro S."/>
            <person name="Treu L."/>
            <person name="Rodriguez-R L.M."/>
            <person name="Kovalovszki A."/>
            <person name="Ziels R.M."/>
            <person name="Maus I."/>
            <person name="Zhu X."/>
            <person name="Kougias P.G."/>
            <person name="Basile A."/>
            <person name="Luo G."/>
            <person name="Schluter A."/>
            <person name="Konstantinidis K.T."/>
            <person name="Angelidaki I."/>
        </authorList>
    </citation>
    <scope>NUCLEOTIDE SEQUENCE [LARGE SCALE GENOMIC DNA]</scope>
    <source>
        <strain evidence="1">AS23ysBPME_34</strain>
    </source>
</reference>
<accession>A0A7X8C5R5</accession>
<dbReference type="AlphaFoldDB" id="A0A7X8C5R5"/>
<evidence type="ECO:0000313" key="1">
    <source>
        <dbReference type="EMBL" id="NLJ19388.1"/>
    </source>
</evidence>
<comment type="caution">
    <text evidence="1">The sequence shown here is derived from an EMBL/GenBank/DDBJ whole genome shotgun (WGS) entry which is preliminary data.</text>
</comment>
<dbReference type="InterPro" id="IPR011006">
    <property type="entry name" value="CheY-like_superfamily"/>
</dbReference>
<gene>
    <name evidence="1" type="ORF">GX355_11085</name>
</gene>
<dbReference type="Gene3D" id="3.40.50.2300">
    <property type="match status" value="1"/>
</dbReference>
<dbReference type="RefSeq" id="WP_276649898.1">
    <property type="nucleotide sequence ID" value="NZ_JAAYSM010000395.1"/>
</dbReference>